<reference evidence="2" key="2">
    <citation type="submission" date="2021-08" db="EMBL/GenBank/DDBJ databases">
        <authorList>
            <person name="Gostincar C."/>
            <person name="Sun X."/>
            <person name="Song Z."/>
            <person name="Gunde-Cimerman N."/>
        </authorList>
    </citation>
    <scope>NUCLEOTIDE SEQUENCE</scope>
    <source>
        <strain evidence="2">EXF-9298</strain>
    </source>
</reference>
<evidence type="ECO:0000313" key="2">
    <source>
        <dbReference type="EMBL" id="KAG9972029.1"/>
    </source>
</evidence>
<dbReference type="AlphaFoldDB" id="A0A9P8FFP9"/>
<reference evidence="2" key="1">
    <citation type="journal article" date="2021" name="J Fungi (Basel)">
        <title>Virulence traits and population genomics of the black yeast Aureobasidium melanogenum.</title>
        <authorList>
            <person name="Cernosa A."/>
            <person name="Sun X."/>
            <person name="Gostincar C."/>
            <person name="Fang C."/>
            <person name="Gunde-Cimerman N."/>
            <person name="Song Z."/>
        </authorList>
    </citation>
    <scope>NUCLEOTIDE SEQUENCE</scope>
    <source>
        <strain evidence="2">EXF-9298</strain>
    </source>
</reference>
<name>A0A9P8FFP9_AURME</name>
<feature type="non-terminal residue" evidence="2">
    <location>
        <position position="162"/>
    </location>
</feature>
<sequence length="162" mass="18578">MSDVHEDNVTMSELDQEPNTLDSYRLLVKQLRKKLEQRDVALEEAQARIGALEYAQALSSDATAIFNLKQELDATKQELDSAKHRESCGDEREEEQRGYIAELHKMLTKANVDAIFGKKELEREKELRKTLESDQAELVAELYQKTVDLGVKTALLERQRNT</sequence>
<dbReference type="EMBL" id="JAHFXS010002497">
    <property type="protein sequence ID" value="KAG9972029.1"/>
    <property type="molecule type" value="Genomic_DNA"/>
</dbReference>
<organism evidence="2 3">
    <name type="scientific">Aureobasidium melanogenum</name>
    <name type="common">Aureobasidium pullulans var. melanogenum</name>
    <dbReference type="NCBI Taxonomy" id="46634"/>
    <lineage>
        <taxon>Eukaryota</taxon>
        <taxon>Fungi</taxon>
        <taxon>Dikarya</taxon>
        <taxon>Ascomycota</taxon>
        <taxon>Pezizomycotina</taxon>
        <taxon>Dothideomycetes</taxon>
        <taxon>Dothideomycetidae</taxon>
        <taxon>Dothideales</taxon>
        <taxon>Saccotheciaceae</taxon>
        <taxon>Aureobasidium</taxon>
    </lineage>
</organism>
<feature type="coiled-coil region" evidence="1">
    <location>
        <begin position="28"/>
        <end position="85"/>
    </location>
</feature>
<keyword evidence="3" id="KW-1185">Reference proteome</keyword>
<keyword evidence="1" id="KW-0175">Coiled coil</keyword>
<accession>A0A9P8FFP9</accession>
<proteinExistence type="predicted"/>
<gene>
    <name evidence="2" type="ORF">KCU98_g13504</name>
</gene>
<evidence type="ECO:0000256" key="1">
    <source>
        <dbReference type="SAM" id="Coils"/>
    </source>
</evidence>
<comment type="caution">
    <text evidence="2">The sequence shown here is derived from an EMBL/GenBank/DDBJ whole genome shotgun (WGS) entry which is preliminary data.</text>
</comment>
<protein>
    <submittedName>
        <fullName evidence="2">Uncharacterized protein</fullName>
    </submittedName>
</protein>
<evidence type="ECO:0000313" key="3">
    <source>
        <dbReference type="Proteomes" id="UP000729357"/>
    </source>
</evidence>
<dbReference type="Proteomes" id="UP000729357">
    <property type="component" value="Unassembled WGS sequence"/>
</dbReference>